<gene>
    <name evidence="7" type="ORF">GCM10011348_16630</name>
</gene>
<dbReference type="SUPFAM" id="SSF46689">
    <property type="entry name" value="Homeodomain-like"/>
    <property type="match status" value="1"/>
</dbReference>
<evidence type="ECO:0000256" key="5">
    <source>
        <dbReference type="SAM" id="MobiDB-lite"/>
    </source>
</evidence>
<dbReference type="Pfam" id="PF00440">
    <property type="entry name" value="TetR_N"/>
    <property type="match status" value="1"/>
</dbReference>
<proteinExistence type="predicted"/>
<dbReference type="EMBL" id="BMLT01000004">
    <property type="protein sequence ID" value="GGO80300.1"/>
    <property type="molecule type" value="Genomic_DNA"/>
</dbReference>
<dbReference type="InterPro" id="IPR009057">
    <property type="entry name" value="Homeodomain-like_sf"/>
</dbReference>
<evidence type="ECO:0000256" key="1">
    <source>
        <dbReference type="ARBA" id="ARBA00023015"/>
    </source>
</evidence>
<dbReference type="PRINTS" id="PR00455">
    <property type="entry name" value="HTHTETR"/>
</dbReference>
<accession>A0A917ZBH8</accession>
<name>A0A917ZBH8_9GAMM</name>
<evidence type="ECO:0000256" key="2">
    <source>
        <dbReference type="ARBA" id="ARBA00023125"/>
    </source>
</evidence>
<dbReference type="GO" id="GO:0000976">
    <property type="term" value="F:transcription cis-regulatory region binding"/>
    <property type="evidence" value="ECO:0007669"/>
    <property type="project" value="TreeGrafter"/>
</dbReference>
<dbReference type="SUPFAM" id="SSF48498">
    <property type="entry name" value="Tetracyclin repressor-like, C-terminal domain"/>
    <property type="match status" value="1"/>
</dbReference>
<organism evidence="7 8">
    <name type="scientific">Marinobacterium nitratireducens</name>
    <dbReference type="NCBI Taxonomy" id="518897"/>
    <lineage>
        <taxon>Bacteria</taxon>
        <taxon>Pseudomonadati</taxon>
        <taxon>Pseudomonadota</taxon>
        <taxon>Gammaproteobacteria</taxon>
        <taxon>Oceanospirillales</taxon>
        <taxon>Oceanospirillaceae</taxon>
        <taxon>Marinobacterium</taxon>
    </lineage>
</organism>
<evidence type="ECO:0000313" key="8">
    <source>
        <dbReference type="Proteomes" id="UP000599578"/>
    </source>
</evidence>
<dbReference type="PANTHER" id="PTHR30055">
    <property type="entry name" value="HTH-TYPE TRANSCRIPTIONAL REGULATOR RUTR"/>
    <property type="match status" value="1"/>
</dbReference>
<keyword evidence="3" id="KW-0804">Transcription</keyword>
<evidence type="ECO:0000259" key="6">
    <source>
        <dbReference type="PROSITE" id="PS50977"/>
    </source>
</evidence>
<keyword evidence="1" id="KW-0805">Transcription regulation</keyword>
<comment type="caution">
    <text evidence="7">The sequence shown here is derived from an EMBL/GenBank/DDBJ whole genome shotgun (WGS) entry which is preliminary data.</text>
</comment>
<dbReference type="InterPro" id="IPR001647">
    <property type="entry name" value="HTH_TetR"/>
</dbReference>
<dbReference type="Pfam" id="PF14246">
    <property type="entry name" value="TetR_C_7"/>
    <property type="match status" value="1"/>
</dbReference>
<dbReference type="AlphaFoldDB" id="A0A917ZBH8"/>
<dbReference type="PANTHER" id="PTHR30055:SF234">
    <property type="entry name" value="HTH-TYPE TRANSCRIPTIONAL REGULATOR BETI"/>
    <property type="match status" value="1"/>
</dbReference>
<dbReference type="PROSITE" id="PS50977">
    <property type="entry name" value="HTH_TETR_2"/>
    <property type="match status" value="1"/>
</dbReference>
<dbReference type="InterPro" id="IPR050109">
    <property type="entry name" value="HTH-type_TetR-like_transc_reg"/>
</dbReference>
<evidence type="ECO:0000313" key="7">
    <source>
        <dbReference type="EMBL" id="GGO80300.1"/>
    </source>
</evidence>
<dbReference type="Gene3D" id="1.10.357.10">
    <property type="entry name" value="Tetracycline Repressor, domain 2"/>
    <property type="match status" value="1"/>
</dbReference>
<dbReference type="InterPro" id="IPR036271">
    <property type="entry name" value="Tet_transcr_reg_TetR-rel_C_sf"/>
</dbReference>
<dbReference type="GO" id="GO:0003700">
    <property type="term" value="F:DNA-binding transcription factor activity"/>
    <property type="evidence" value="ECO:0007669"/>
    <property type="project" value="TreeGrafter"/>
</dbReference>
<evidence type="ECO:0000256" key="4">
    <source>
        <dbReference type="PROSITE-ProRule" id="PRU00335"/>
    </source>
</evidence>
<reference evidence="7 8" key="1">
    <citation type="journal article" date="2014" name="Int. J. Syst. Evol. Microbiol.">
        <title>Complete genome sequence of Corynebacterium casei LMG S-19264T (=DSM 44701T), isolated from a smear-ripened cheese.</title>
        <authorList>
            <consortium name="US DOE Joint Genome Institute (JGI-PGF)"/>
            <person name="Walter F."/>
            <person name="Albersmeier A."/>
            <person name="Kalinowski J."/>
            <person name="Ruckert C."/>
        </authorList>
    </citation>
    <scope>NUCLEOTIDE SEQUENCE [LARGE SCALE GENOMIC DNA]</scope>
    <source>
        <strain evidence="7 8">CGMCC 1.7286</strain>
    </source>
</reference>
<dbReference type="RefSeq" id="WP_188860129.1">
    <property type="nucleotide sequence ID" value="NZ_BMLT01000004.1"/>
</dbReference>
<sequence length="225" mass="24539">MEIEFPASARHPEPAQKETVPVKRAVGRPVQRAPEETRQLLIDAAAGEFAEVGFAQASMARIARRAGVSTRTLYKLASGKEELFREAVERRIAAIVSDFGQRSSGPESVEHQLRRLACAFAQLVLSHEACITAKILLAEQGRFPDLAAVYHRNSRRVTDAFDEHAGALLAGRLAPGKDPAVLVRLLRLIIVGQQRQQILGLSPAMSGPEISEFVAQAVAYLLGER</sequence>
<protein>
    <submittedName>
        <fullName evidence="7">TetR family transcriptional regulator</fullName>
    </submittedName>
</protein>
<dbReference type="Proteomes" id="UP000599578">
    <property type="component" value="Unassembled WGS sequence"/>
</dbReference>
<evidence type="ECO:0000256" key="3">
    <source>
        <dbReference type="ARBA" id="ARBA00023163"/>
    </source>
</evidence>
<dbReference type="InterPro" id="IPR039536">
    <property type="entry name" value="TetR_C_Proteobacteria"/>
</dbReference>
<keyword evidence="2 4" id="KW-0238">DNA-binding</keyword>
<feature type="domain" description="HTH tetR-type" evidence="6">
    <location>
        <begin position="35"/>
        <end position="95"/>
    </location>
</feature>
<keyword evidence="8" id="KW-1185">Reference proteome</keyword>
<feature type="DNA-binding region" description="H-T-H motif" evidence="4">
    <location>
        <begin position="58"/>
        <end position="77"/>
    </location>
</feature>
<feature type="region of interest" description="Disordered" evidence="5">
    <location>
        <begin position="1"/>
        <end position="31"/>
    </location>
</feature>